<dbReference type="RefSeq" id="WP_196103092.1">
    <property type="nucleotide sequence ID" value="NZ_CP064942.1"/>
</dbReference>
<reference evidence="3 4" key="1">
    <citation type="submission" date="2020-11" db="EMBL/GenBank/DDBJ databases">
        <title>Description of Pontivivens ytuae sp. nov. isolated from deep sea sediment of Mariana Trench.</title>
        <authorList>
            <person name="Wang Z."/>
            <person name="Sun Q.-L."/>
            <person name="Xu X.-D."/>
            <person name="Tang Y.-Z."/>
            <person name="Zhang J."/>
        </authorList>
    </citation>
    <scope>NUCLEOTIDE SEQUENCE [LARGE SCALE GENOMIC DNA]</scope>
    <source>
        <strain evidence="3 4">MT2928</strain>
    </source>
</reference>
<name>A0A7S9QC65_9RHOB</name>
<dbReference type="GO" id="GO:0031640">
    <property type="term" value="P:killing of cells of another organism"/>
    <property type="evidence" value="ECO:0007669"/>
    <property type="project" value="UniProtKB-KW"/>
</dbReference>
<comment type="similarity">
    <text evidence="1 2">Belongs to the RTX toxin acyltransferase family.</text>
</comment>
<keyword evidence="2" id="KW-0963">Cytoplasm</keyword>
<accession>A0A7S9QC65</accession>
<keyword evidence="2 3" id="KW-0012">Acyltransferase</keyword>
<gene>
    <name evidence="3" type="ORF">I0K15_19250</name>
</gene>
<evidence type="ECO:0000313" key="3">
    <source>
        <dbReference type="EMBL" id="QPH53883.1"/>
    </source>
</evidence>
<keyword evidence="4" id="KW-1185">Reference proteome</keyword>
<dbReference type="GO" id="GO:0009404">
    <property type="term" value="P:toxin metabolic process"/>
    <property type="evidence" value="ECO:0007669"/>
    <property type="project" value="UniProtKB-UniRule"/>
</dbReference>
<evidence type="ECO:0000313" key="4">
    <source>
        <dbReference type="Proteomes" id="UP000594800"/>
    </source>
</evidence>
<comment type="subcellular location">
    <subcellularLocation>
        <location evidence="2">Cytoplasm</location>
    </subcellularLocation>
</comment>
<dbReference type="EC" id="2.3.1.-" evidence="2"/>
<sequence>MSTSFYTALGAEVLNDLYGSRKALKQPIGAYYKAVRGAILDEEQEAFPEPARIETLFAHTCGIDGREPSRRRAPCMGYALELLARSQGHRSFPLGFYVRRHILPAFDHGQTRFFFDGSGMPRALVTWACLSEEVEWESQQTLRPLEFDEWNCGDRIVFNDWIVPYGNLEQVVADITTILAPESMASGDEFDRNDPLAFIKHRAEVALGYSVAEPDDTRVGRS</sequence>
<dbReference type="InterPro" id="IPR003996">
    <property type="entry name" value="RTX_toxin-activating_protC_bac"/>
</dbReference>
<evidence type="ECO:0000256" key="2">
    <source>
        <dbReference type="RuleBase" id="RU368102"/>
    </source>
</evidence>
<protein>
    <recommendedName>
        <fullName evidence="2">RTX toxin-activating lysine-acyltransferase</fullName>
        <ecNumber evidence="2">2.3.1.-</ecNumber>
    </recommendedName>
</protein>
<dbReference type="GO" id="GO:0005737">
    <property type="term" value="C:cytoplasm"/>
    <property type="evidence" value="ECO:0007669"/>
    <property type="project" value="UniProtKB-SubCell"/>
</dbReference>
<dbReference type="AlphaFoldDB" id="A0A7S9QC65"/>
<proteinExistence type="inferred from homology"/>
<evidence type="ECO:0000256" key="1">
    <source>
        <dbReference type="ARBA" id="ARBA00005686"/>
    </source>
</evidence>
<dbReference type="Proteomes" id="UP000594800">
    <property type="component" value="Chromosome"/>
</dbReference>
<keyword evidence="2" id="KW-0204">Cytolysis</keyword>
<dbReference type="EMBL" id="CP064942">
    <property type="protein sequence ID" value="QPH53883.1"/>
    <property type="molecule type" value="Genomic_DNA"/>
</dbReference>
<organism evidence="3 4">
    <name type="scientific">Pontivivens ytuae</name>
    <dbReference type="NCBI Taxonomy" id="2789856"/>
    <lineage>
        <taxon>Bacteria</taxon>
        <taxon>Pseudomonadati</taxon>
        <taxon>Pseudomonadota</taxon>
        <taxon>Alphaproteobacteria</taxon>
        <taxon>Rhodobacterales</taxon>
        <taxon>Paracoccaceae</taxon>
        <taxon>Pontivivens</taxon>
    </lineage>
</organism>
<keyword evidence="2 3" id="KW-0808">Transferase</keyword>
<dbReference type="Pfam" id="PF02794">
    <property type="entry name" value="HlyC"/>
    <property type="match status" value="1"/>
</dbReference>
<dbReference type="KEGG" id="poz:I0K15_19250"/>
<comment type="function">
    <text evidence="2">Involved in fatty acylation of protoxin at internal lysine residues, thereby converting it to the active toxin.</text>
</comment>
<dbReference type="GO" id="GO:0016746">
    <property type="term" value="F:acyltransferase activity"/>
    <property type="evidence" value="ECO:0007669"/>
    <property type="project" value="UniProtKB-UniRule"/>
</dbReference>